<dbReference type="InterPro" id="IPR054273">
    <property type="entry name" value="DUF7004"/>
</dbReference>
<dbReference type="RefSeq" id="WP_295369471.1">
    <property type="nucleotide sequence ID" value="NZ_DYUC01000102.1"/>
</dbReference>
<comment type="caution">
    <text evidence="1">The sequence shown here is derived from an EMBL/GenBank/DDBJ whole genome shotgun (WGS) entry which is preliminary data.</text>
</comment>
<evidence type="ECO:0000313" key="1">
    <source>
        <dbReference type="EMBL" id="HJG87374.1"/>
    </source>
</evidence>
<organism evidence="1 2">
    <name type="scientific">Pseudoflavonifractor capillosus</name>
    <dbReference type="NCBI Taxonomy" id="106588"/>
    <lineage>
        <taxon>Bacteria</taxon>
        <taxon>Bacillati</taxon>
        <taxon>Bacillota</taxon>
        <taxon>Clostridia</taxon>
        <taxon>Eubacteriales</taxon>
        <taxon>Oscillospiraceae</taxon>
        <taxon>Pseudoflavonifractor</taxon>
    </lineage>
</organism>
<dbReference type="AlphaFoldDB" id="A0A921MMY5"/>
<reference evidence="1" key="2">
    <citation type="submission" date="2021-09" db="EMBL/GenBank/DDBJ databases">
        <authorList>
            <person name="Gilroy R."/>
        </authorList>
    </citation>
    <scope>NUCLEOTIDE SEQUENCE</scope>
    <source>
        <strain evidence="1">CHK179-5677</strain>
    </source>
</reference>
<name>A0A921MMY5_9FIRM</name>
<sequence length="171" mass="18967">MAFEVVKSFPGNTSIGFTEGKFDRWCVQERVFLWTRRPTDAGCFARLLELAQRYGADKVMADFVAVYDAMGVRPSRGDLLPSDDVLELTTRLSAAYDAAPGDSVRADRLFTTLYLTMIAEENKDKSVLGKRIKRLGVHLVLMEGRTPEEAAAFPTGKKAAELSALCRSYGF</sequence>
<proteinExistence type="predicted"/>
<protein>
    <submittedName>
        <fullName evidence="1">Uncharacterized protein</fullName>
    </submittedName>
</protein>
<gene>
    <name evidence="1" type="ORF">K8V01_10185</name>
</gene>
<dbReference type="Proteomes" id="UP000760668">
    <property type="component" value="Unassembled WGS sequence"/>
</dbReference>
<reference evidence="1" key="1">
    <citation type="journal article" date="2021" name="PeerJ">
        <title>Extensive microbial diversity within the chicken gut microbiome revealed by metagenomics and culture.</title>
        <authorList>
            <person name="Gilroy R."/>
            <person name="Ravi A."/>
            <person name="Getino M."/>
            <person name="Pursley I."/>
            <person name="Horton D.L."/>
            <person name="Alikhan N.F."/>
            <person name="Baker D."/>
            <person name="Gharbi K."/>
            <person name="Hall N."/>
            <person name="Watson M."/>
            <person name="Adriaenssens E.M."/>
            <person name="Foster-Nyarko E."/>
            <person name="Jarju S."/>
            <person name="Secka A."/>
            <person name="Antonio M."/>
            <person name="Oren A."/>
            <person name="Chaudhuri R.R."/>
            <person name="La Ragione R."/>
            <person name="Hildebrand F."/>
            <person name="Pallen M.J."/>
        </authorList>
    </citation>
    <scope>NUCLEOTIDE SEQUENCE</scope>
    <source>
        <strain evidence="1">CHK179-5677</strain>
    </source>
</reference>
<dbReference type="EMBL" id="DYUC01000102">
    <property type="protein sequence ID" value="HJG87374.1"/>
    <property type="molecule type" value="Genomic_DNA"/>
</dbReference>
<accession>A0A921MMY5</accession>
<evidence type="ECO:0000313" key="2">
    <source>
        <dbReference type="Proteomes" id="UP000760668"/>
    </source>
</evidence>
<dbReference type="Pfam" id="PF22539">
    <property type="entry name" value="DUF7004"/>
    <property type="match status" value="1"/>
</dbReference>